<dbReference type="Proteomes" id="UP000647587">
    <property type="component" value="Unassembled WGS sequence"/>
</dbReference>
<keyword evidence="2" id="KW-1185">Reference proteome</keyword>
<reference evidence="2" key="1">
    <citation type="journal article" date="2019" name="Int. J. Syst. Evol. Microbiol.">
        <title>The Global Catalogue of Microorganisms (GCM) 10K type strain sequencing project: providing services to taxonomists for standard genome sequencing and annotation.</title>
        <authorList>
            <consortium name="The Broad Institute Genomics Platform"/>
            <consortium name="The Broad Institute Genome Sequencing Center for Infectious Disease"/>
            <person name="Wu L."/>
            <person name="Ma J."/>
        </authorList>
    </citation>
    <scope>NUCLEOTIDE SEQUENCE [LARGE SCALE GENOMIC DNA]</scope>
    <source>
        <strain evidence="2">JCM 30331</strain>
    </source>
</reference>
<name>A0ABQ2EZA9_9DEIO</name>
<sequence>MCLVNYLTDLGEAARRMPPMKHLVFPTTAQADAFIADLRSQGVIQPEVGQTSFHRRSDLGSGQTSTGKQTQVVTTEIVDGGGDAGDIAGGALKGGVIGTVAGLAAGAVVAATGGLAAVPVVLGLGVGAAAGAADGAVHGDGMQKHVKGRYDDRYSLDDDHYDRIQSEVGTEGRAVAVEDQVPADVVQAAAARHGGRFV</sequence>
<comment type="caution">
    <text evidence="1">The sequence shown here is derived from an EMBL/GenBank/DDBJ whole genome shotgun (WGS) entry which is preliminary data.</text>
</comment>
<protein>
    <recommendedName>
        <fullName evidence="3">Glycine zipper domain-containing protein</fullName>
    </recommendedName>
</protein>
<gene>
    <name evidence="1" type="ORF">GCM10008955_27880</name>
</gene>
<evidence type="ECO:0008006" key="3">
    <source>
        <dbReference type="Google" id="ProtNLM"/>
    </source>
</evidence>
<organism evidence="1 2">
    <name type="scientific">Deinococcus malanensis</name>
    <dbReference type="NCBI Taxonomy" id="1706855"/>
    <lineage>
        <taxon>Bacteria</taxon>
        <taxon>Thermotogati</taxon>
        <taxon>Deinococcota</taxon>
        <taxon>Deinococci</taxon>
        <taxon>Deinococcales</taxon>
        <taxon>Deinococcaceae</taxon>
        <taxon>Deinococcus</taxon>
    </lineage>
</organism>
<evidence type="ECO:0000313" key="1">
    <source>
        <dbReference type="EMBL" id="GGK32402.1"/>
    </source>
</evidence>
<evidence type="ECO:0000313" key="2">
    <source>
        <dbReference type="Proteomes" id="UP000647587"/>
    </source>
</evidence>
<dbReference type="EMBL" id="BMPP01000012">
    <property type="protein sequence ID" value="GGK32402.1"/>
    <property type="molecule type" value="Genomic_DNA"/>
</dbReference>
<accession>A0ABQ2EZA9</accession>
<proteinExistence type="predicted"/>